<dbReference type="Pfam" id="PF12697">
    <property type="entry name" value="Abhydrolase_6"/>
    <property type="match status" value="1"/>
</dbReference>
<comment type="caution">
    <text evidence="2">The sequence shown here is derived from an EMBL/GenBank/DDBJ whole genome shotgun (WGS) entry which is preliminary data.</text>
</comment>
<dbReference type="RefSeq" id="WP_148811269.1">
    <property type="nucleotide sequence ID" value="NZ_VSZI01000001.1"/>
</dbReference>
<feature type="domain" description="AB hydrolase-1" evidence="1">
    <location>
        <begin position="90"/>
        <end position="345"/>
    </location>
</feature>
<dbReference type="GO" id="GO:0016787">
    <property type="term" value="F:hydrolase activity"/>
    <property type="evidence" value="ECO:0007669"/>
    <property type="project" value="UniProtKB-KW"/>
</dbReference>
<proteinExistence type="predicted"/>
<dbReference type="AlphaFoldDB" id="A0A5D4FSI5"/>
<reference evidence="2 3" key="1">
    <citation type="submission" date="2019-08" db="EMBL/GenBank/DDBJ databases">
        <title>Draft genome of C. urealyticum strain VH4248.</title>
        <authorList>
            <person name="Navas J."/>
        </authorList>
    </citation>
    <scope>NUCLEOTIDE SEQUENCE [LARGE SCALE GENOMIC DNA]</scope>
    <source>
        <strain evidence="2 3">VH4248</strain>
    </source>
</reference>
<dbReference type="EMBL" id="VSZI01000001">
    <property type="protein sequence ID" value="TYR19486.1"/>
    <property type="molecule type" value="Genomic_DNA"/>
</dbReference>
<dbReference type="InterPro" id="IPR050266">
    <property type="entry name" value="AB_hydrolase_sf"/>
</dbReference>
<gene>
    <name evidence="2" type="ORF">FYJ87_00160</name>
</gene>
<dbReference type="PANTHER" id="PTHR43798:SF33">
    <property type="entry name" value="HYDROLASE, PUTATIVE (AFU_ORTHOLOGUE AFUA_2G14860)-RELATED"/>
    <property type="match status" value="1"/>
</dbReference>
<dbReference type="GO" id="GO:0016020">
    <property type="term" value="C:membrane"/>
    <property type="evidence" value="ECO:0007669"/>
    <property type="project" value="TreeGrafter"/>
</dbReference>
<sequence length="363" mass="39187">MKHAKNLARIARNSVSSLATEVRSRVEENKARLFPKSSTPRQVRPGIRDLNATGVLTVADHGTDIPLHWYEVGPGHGSTAETGDLEPLTIVFIHGFTLGADSWYRQFRGLRKKLPGVRLLTLDLRGHGKTGAVPPSLCSTETAAEDVLAVLAERAPAGKLILVGHSLGGQIAFAALRHAPEDVRQRIAGLVQVSTAIDRFAANGIPELLNLRIVGWLAGLLKASPKRVRRLRDKIAGLIAPALAIAVFSRPTNRQVIDLHAYMINETPLDTYLGFLDDLRGHDEYDAVPYLSGLPGTVLVGDNDDVTSREQAEKIIAAWPGAELIEVANAGHMLPLEAPKEVNAAIARLAERVAGGTTHPQQR</sequence>
<dbReference type="InterPro" id="IPR029058">
    <property type="entry name" value="AB_hydrolase_fold"/>
</dbReference>
<dbReference type="Gene3D" id="3.40.50.1820">
    <property type="entry name" value="alpha/beta hydrolase"/>
    <property type="match status" value="1"/>
</dbReference>
<accession>A0A5D4FSI5</accession>
<dbReference type="SUPFAM" id="SSF53474">
    <property type="entry name" value="alpha/beta-Hydrolases"/>
    <property type="match status" value="1"/>
</dbReference>
<evidence type="ECO:0000313" key="2">
    <source>
        <dbReference type="EMBL" id="TYR19486.1"/>
    </source>
</evidence>
<organism evidence="2 3">
    <name type="scientific">Corynebacterium urealyticum</name>
    <dbReference type="NCBI Taxonomy" id="43771"/>
    <lineage>
        <taxon>Bacteria</taxon>
        <taxon>Bacillati</taxon>
        <taxon>Actinomycetota</taxon>
        <taxon>Actinomycetes</taxon>
        <taxon>Mycobacteriales</taxon>
        <taxon>Corynebacteriaceae</taxon>
        <taxon>Corynebacterium</taxon>
    </lineage>
</organism>
<evidence type="ECO:0000259" key="1">
    <source>
        <dbReference type="Pfam" id="PF12697"/>
    </source>
</evidence>
<protein>
    <submittedName>
        <fullName evidence="2">Alpha/beta hydrolase</fullName>
    </submittedName>
</protein>
<dbReference type="InterPro" id="IPR000073">
    <property type="entry name" value="AB_hydrolase_1"/>
</dbReference>
<keyword evidence="2" id="KW-0378">Hydrolase</keyword>
<evidence type="ECO:0000313" key="3">
    <source>
        <dbReference type="Proteomes" id="UP000324726"/>
    </source>
</evidence>
<dbReference type="PANTHER" id="PTHR43798">
    <property type="entry name" value="MONOACYLGLYCEROL LIPASE"/>
    <property type="match status" value="1"/>
</dbReference>
<dbReference type="Proteomes" id="UP000324726">
    <property type="component" value="Unassembled WGS sequence"/>
</dbReference>
<name>A0A5D4FSI5_9CORY</name>